<sequence>MLCKLKRSAKSSVIMLIAGIVLAAFGLLKQFTLPETAHVMSRLMGMFFGLGSAFVGISAIHLIQLKISSPEKLKWRQIEEKDERNIQITRIAYTIASISASIMFAGLVFLFTAMGSIKESYICLVALLIQSSIFLISYGYYKKKM</sequence>
<organism evidence="2 3">
    <name type="scientific">Candidatus Galacturonatibacter soehngenii</name>
    <dbReference type="NCBI Taxonomy" id="2307010"/>
    <lineage>
        <taxon>Bacteria</taxon>
        <taxon>Bacillati</taxon>
        <taxon>Bacillota</taxon>
        <taxon>Clostridia</taxon>
        <taxon>Lachnospirales</taxon>
        <taxon>Lachnospiraceae</taxon>
        <taxon>Candidatus Galacturonatibacter</taxon>
    </lineage>
</organism>
<dbReference type="AlphaFoldDB" id="A0A7V7QKY9"/>
<dbReference type="Proteomes" id="UP000461768">
    <property type="component" value="Unassembled WGS sequence"/>
</dbReference>
<feature type="transmembrane region" description="Helical" evidence="1">
    <location>
        <begin position="91"/>
        <end position="113"/>
    </location>
</feature>
<gene>
    <name evidence="2" type="ORF">F7O84_13520</name>
</gene>
<accession>A0A7V7QKY9</accession>
<feature type="transmembrane region" description="Helical" evidence="1">
    <location>
        <begin position="119"/>
        <end position="141"/>
    </location>
</feature>
<evidence type="ECO:0000313" key="3">
    <source>
        <dbReference type="Proteomes" id="UP000461768"/>
    </source>
</evidence>
<evidence type="ECO:0000256" key="1">
    <source>
        <dbReference type="SAM" id="Phobius"/>
    </source>
</evidence>
<reference evidence="2 3" key="2">
    <citation type="submission" date="2020-02" db="EMBL/GenBank/DDBJ databases">
        <title>Candidatus Galacturonibacter soehngenii shows hetero-acetogenic catabolism of galacturonic acid but lacks a canonical carbon monoxide dehydrogenase/acetyl-CoA synthase complex.</title>
        <authorList>
            <person name="Diender M."/>
            <person name="Stouten G.R."/>
            <person name="Petersen J.F."/>
            <person name="Nielsen P.H."/>
            <person name="Dueholm M.S."/>
            <person name="Pronk J.T."/>
            <person name="Van Loosdrecht M.C.M."/>
        </authorList>
    </citation>
    <scope>NUCLEOTIDE SEQUENCE [LARGE SCALE GENOMIC DNA]</scope>
    <source>
        <strain evidence="2">GalUA</strain>
    </source>
</reference>
<keyword evidence="1" id="KW-1133">Transmembrane helix</keyword>
<keyword evidence="3" id="KW-1185">Reference proteome</keyword>
<proteinExistence type="predicted"/>
<dbReference type="OrthoDB" id="2194123at2"/>
<feature type="transmembrane region" description="Helical" evidence="1">
    <location>
        <begin position="12"/>
        <end position="31"/>
    </location>
</feature>
<comment type="caution">
    <text evidence="2">The sequence shown here is derived from an EMBL/GenBank/DDBJ whole genome shotgun (WGS) entry which is preliminary data.</text>
</comment>
<name>A0A7V7QKY9_9FIRM</name>
<dbReference type="EMBL" id="WAGX01000005">
    <property type="protein sequence ID" value="KAB1438550.1"/>
    <property type="molecule type" value="Genomic_DNA"/>
</dbReference>
<reference evidence="2 3" key="1">
    <citation type="submission" date="2019-09" db="EMBL/GenBank/DDBJ databases">
        <authorList>
            <person name="Valk L.C."/>
        </authorList>
    </citation>
    <scope>NUCLEOTIDE SEQUENCE [LARGE SCALE GENOMIC DNA]</scope>
    <source>
        <strain evidence="2">GalUA</strain>
    </source>
</reference>
<evidence type="ECO:0000313" key="2">
    <source>
        <dbReference type="EMBL" id="KAB1438550.1"/>
    </source>
</evidence>
<dbReference type="RefSeq" id="WP_151146172.1">
    <property type="nucleotide sequence ID" value="NZ_WAGX01000005.1"/>
</dbReference>
<keyword evidence="1" id="KW-0472">Membrane</keyword>
<keyword evidence="1" id="KW-0812">Transmembrane</keyword>
<protein>
    <recommendedName>
        <fullName evidence="4">DUF2178 domain-containing protein</fullName>
    </recommendedName>
</protein>
<evidence type="ECO:0008006" key="4">
    <source>
        <dbReference type="Google" id="ProtNLM"/>
    </source>
</evidence>
<feature type="transmembrane region" description="Helical" evidence="1">
    <location>
        <begin position="43"/>
        <end position="63"/>
    </location>
</feature>